<gene>
    <name evidence="3" type="ORF">ILUMI_18534</name>
</gene>
<evidence type="ECO:0000313" key="4">
    <source>
        <dbReference type="Proteomes" id="UP000801492"/>
    </source>
</evidence>
<accession>A0A8K0G6B1</accession>
<dbReference type="EMBL" id="VTPC01082481">
    <property type="protein sequence ID" value="KAF2887639.1"/>
    <property type="molecule type" value="Genomic_DNA"/>
</dbReference>
<keyword evidence="4" id="KW-1185">Reference proteome</keyword>
<organism evidence="3 4">
    <name type="scientific">Ignelater luminosus</name>
    <name type="common">Cucubano</name>
    <name type="synonym">Pyrophorus luminosus</name>
    <dbReference type="NCBI Taxonomy" id="2038154"/>
    <lineage>
        <taxon>Eukaryota</taxon>
        <taxon>Metazoa</taxon>
        <taxon>Ecdysozoa</taxon>
        <taxon>Arthropoda</taxon>
        <taxon>Hexapoda</taxon>
        <taxon>Insecta</taxon>
        <taxon>Pterygota</taxon>
        <taxon>Neoptera</taxon>
        <taxon>Endopterygota</taxon>
        <taxon>Coleoptera</taxon>
        <taxon>Polyphaga</taxon>
        <taxon>Elateriformia</taxon>
        <taxon>Elateroidea</taxon>
        <taxon>Elateridae</taxon>
        <taxon>Agrypninae</taxon>
        <taxon>Pyrophorini</taxon>
        <taxon>Ignelater</taxon>
    </lineage>
</organism>
<reference evidence="3" key="1">
    <citation type="submission" date="2019-08" db="EMBL/GenBank/DDBJ databases">
        <title>The genome of the North American firefly Photinus pyralis.</title>
        <authorList>
            <consortium name="Photinus pyralis genome working group"/>
            <person name="Fallon T.R."/>
            <person name="Sander Lower S.E."/>
            <person name="Weng J.-K."/>
        </authorList>
    </citation>
    <scope>NUCLEOTIDE SEQUENCE</scope>
    <source>
        <strain evidence="3">TRF0915ILg1</strain>
        <tissue evidence="3">Whole body</tissue>
    </source>
</reference>
<feature type="compositionally biased region" description="Basic residues" evidence="2">
    <location>
        <begin position="1"/>
        <end position="10"/>
    </location>
</feature>
<evidence type="ECO:0000256" key="1">
    <source>
        <dbReference type="SAM" id="Coils"/>
    </source>
</evidence>
<dbReference type="Proteomes" id="UP000801492">
    <property type="component" value="Unassembled WGS sequence"/>
</dbReference>
<proteinExistence type="predicted"/>
<feature type="region of interest" description="Disordered" evidence="2">
    <location>
        <begin position="1"/>
        <end position="33"/>
    </location>
</feature>
<evidence type="ECO:0000256" key="2">
    <source>
        <dbReference type="SAM" id="MobiDB-lite"/>
    </source>
</evidence>
<protein>
    <submittedName>
        <fullName evidence="3">Uncharacterized protein</fullName>
    </submittedName>
</protein>
<keyword evidence="1" id="KW-0175">Coiled coil</keyword>
<comment type="caution">
    <text evidence="3">The sequence shown here is derived from an EMBL/GenBank/DDBJ whole genome shotgun (WGS) entry which is preliminary data.</text>
</comment>
<sequence>MGSANAHRRPPTATHVTQEVVVPSEEDKPSEGDLTDILDVSFDSVDSHSQQRYADLIRQKAEIEKEFKENTSKYEQSEQRVELENKIKKMEYESSRKMISMTPKYLLMILKMGIFNIEEMSVHFVEENLDNVMVCTNQNSILNKSDGEDWEDKALHFSEETGLNLTSIVETPLEVLPTFISLETHLTCSILEQPVLCPEKGK</sequence>
<dbReference type="AlphaFoldDB" id="A0A8K0G6B1"/>
<feature type="coiled-coil region" evidence="1">
    <location>
        <begin position="53"/>
        <end position="93"/>
    </location>
</feature>
<name>A0A8K0G6B1_IGNLU</name>
<evidence type="ECO:0000313" key="3">
    <source>
        <dbReference type="EMBL" id="KAF2887639.1"/>
    </source>
</evidence>